<proteinExistence type="predicted"/>
<dbReference type="EMBL" id="JAESIY010000001">
    <property type="protein sequence ID" value="MBL3655092.1"/>
    <property type="molecule type" value="Genomic_DNA"/>
</dbReference>
<dbReference type="Pfam" id="PF06167">
    <property type="entry name" value="Peptidase_M90"/>
    <property type="match status" value="1"/>
</dbReference>
<evidence type="ECO:0000313" key="2">
    <source>
        <dbReference type="EMBL" id="MBL3655092.1"/>
    </source>
</evidence>
<dbReference type="GO" id="GO:0004177">
    <property type="term" value="F:aminopeptidase activity"/>
    <property type="evidence" value="ECO:0007669"/>
    <property type="project" value="TreeGrafter"/>
</dbReference>
<dbReference type="InterPro" id="IPR010384">
    <property type="entry name" value="MtfA_fam"/>
</dbReference>
<evidence type="ECO:0000313" key="3">
    <source>
        <dbReference type="Proteomes" id="UP000659388"/>
    </source>
</evidence>
<dbReference type="RefSeq" id="WP_202242260.1">
    <property type="nucleotide sequence ID" value="NZ_JAESIY010000001.1"/>
</dbReference>
<reference evidence="2" key="1">
    <citation type="submission" date="2021-01" db="EMBL/GenBank/DDBJ databases">
        <title>Fulvivirga kasyanovii gen. nov., sp nov., a novel member of the phylum Bacteroidetes isolated from seawater in a mussel farm.</title>
        <authorList>
            <person name="Zhao L.-H."/>
            <person name="Wang Z.-J."/>
        </authorList>
    </citation>
    <scope>NUCLEOTIDE SEQUENCE</scope>
    <source>
        <strain evidence="2">2943</strain>
    </source>
</reference>
<keyword evidence="1" id="KW-0812">Transmembrane</keyword>
<organism evidence="2 3">
    <name type="scientific">Fulvivirga sediminis</name>
    <dbReference type="NCBI Taxonomy" id="2803949"/>
    <lineage>
        <taxon>Bacteria</taxon>
        <taxon>Pseudomonadati</taxon>
        <taxon>Bacteroidota</taxon>
        <taxon>Cytophagia</taxon>
        <taxon>Cytophagales</taxon>
        <taxon>Fulvivirgaceae</taxon>
        <taxon>Fulvivirga</taxon>
    </lineage>
</organism>
<dbReference type="PANTHER" id="PTHR30164:SF2">
    <property type="entry name" value="PROTEIN MTFA"/>
    <property type="match status" value="1"/>
</dbReference>
<dbReference type="GO" id="GO:0005829">
    <property type="term" value="C:cytosol"/>
    <property type="evidence" value="ECO:0007669"/>
    <property type="project" value="TreeGrafter"/>
</dbReference>
<gene>
    <name evidence="2" type="ORF">JL102_03050</name>
</gene>
<dbReference type="Proteomes" id="UP000659388">
    <property type="component" value="Unassembled WGS sequence"/>
</dbReference>
<evidence type="ECO:0000256" key="1">
    <source>
        <dbReference type="SAM" id="Phobius"/>
    </source>
</evidence>
<comment type="caution">
    <text evidence="2">The sequence shown here is derived from an EMBL/GenBank/DDBJ whole genome shotgun (WGS) entry which is preliminary data.</text>
</comment>
<dbReference type="Gene3D" id="3.40.390.10">
    <property type="entry name" value="Collagenase (Catalytic Domain)"/>
    <property type="match status" value="1"/>
</dbReference>
<dbReference type="AlphaFoldDB" id="A0A937K038"/>
<keyword evidence="1" id="KW-1133">Transmembrane helix</keyword>
<dbReference type="PANTHER" id="PTHR30164">
    <property type="entry name" value="MTFA PEPTIDASE"/>
    <property type="match status" value="1"/>
</dbReference>
<dbReference type="CDD" id="cd20169">
    <property type="entry name" value="Peptidase_M90_mtfA"/>
    <property type="match status" value="1"/>
</dbReference>
<accession>A0A937K038</accession>
<feature type="transmembrane region" description="Helical" evidence="1">
    <location>
        <begin position="12"/>
        <end position="30"/>
    </location>
</feature>
<dbReference type="InterPro" id="IPR042252">
    <property type="entry name" value="MtfA_N"/>
</dbReference>
<name>A0A937K038_9BACT</name>
<sequence length="307" mass="35889">MKKHFKPDWFDYFLSAGAFTILLIFCYPLYSDDISLLPVVAAFCLIAAYLLFYRLTRSVRKRNKLIKLEFSQEWRDILNDKVKFYRGLTEKDKSKFEREINIFISEKLITGVETDITDTDRLLVASSAIIPVFAFPNWNYDDLTEVLIYPNSFNHEYQLEGKGRNISGMVGNGVMNGKMILSKKDLHYGFEYPQSKSNVGIHEFVHLIDDSDGSIDGIPGLLMEHSYAQPWLEALQREIEKIRKNKSDINAYGGTSKEEFFPVISEYFFQRPRLFKRKHPKLYKMMNKVFRQDPVSRLKKKVALKTK</sequence>
<feature type="transmembrane region" description="Helical" evidence="1">
    <location>
        <begin position="36"/>
        <end position="55"/>
    </location>
</feature>
<dbReference type="GO" id="GO:0008237">
    <property type="term" value="F:metallopeptidase activity"/>
    <property type="evidence" value="ECO:0007669"/>
    <property type="project" value="InterPro"/>
</dbReference>
<dbReference type="Gene3D" id="1.10.472.150">
    <property type="entry name" value="Glucose-regulated metallo-peptidase M90, N-terminal domain"/>
    <property type="match status" value="1"/>
</dbReference>
<dbReference type="SUPFAM" id="SSF55486">
    <property type="entry name" value="Metalloproteases ('zincins'), catalytic domain"/>
    <property type="match status" value="1"/>
</dbReference>
<keyword evidence="3" id="KW-1185">Reference proteome</keyword>
<keyword evidence="1" id="KW-0472">Membrane</keyword>
<dbReference type="InterPro" id="IPR024079">
    <property type="entry name" value="MetalloPept_cat_dom_sf"/>
</dbReference>
<protein>
    <submittedName>
        <fullName evidence="2">Zinc-dependent peptidase</fullName>
    </submittedName>
</protein>